<dbReference type="Gene3D" id="3.90.210.10">
    <property type="entry name" value="Heat-Labile Enterotoxin, subunit A"/>
    <property type="match status" value="1"/>
</dbReference>
<name>A0A7W7RTH9_9ACTN</name>
<evidence type="ECO:0000313" key="3">
    <source>
        <dbReference type="EMBL" id="MBB4937914.1"/>
    </source>
</evidence>
<evidence type="ECO:0000259" key="2">
    <source>
        <dbReference type="Pfam" id="PF22596"/>
    </source>
</evidence>
<keyword evidence="1" id="KW-0472">Membrane</keyword>
<dbReference type="AlphaFoldDB" id="A0A7W7RTH9"/>
<dbReference type="SUPFAM" id="SSF56399">
    <property type="entry name" value="ADP-ribosylation"/>
    <property type="match status" value="1"/>
</dbReference>
<feature type="domain" description="Pierisin-like" evidence="2">
    <location>
        <begin position="175"/>
        <end position="293"/>
    </location>
</feature>
<evidence type="ECO:0000256" key="1">
    <source>
        <dbReference type="SAM" id="Phobius"/>
    </source>
</evidence>
<accession>A0A7W7RTH9</accession>
<organism evidence="3 4">
    <name type="scientific">Streptosporangium album</name>
    <dbReference type="NCBI Taxonomy" id="47479"/>
    <lineage>
        <taxon>Bacteria</taxon>
        <taxon>Bacillati</taxon>
        <taxon>Actinomycetota</taxon>
        <taxon>Actinomycetes</taxon>
        <taxon>Streptosporangiales</taxon>
        <taxon>Streptosporangiaceae</taxon>
        <taxon>Streptosporangium</taxon>
    </lineage>
</organism>
<sequence>MAERLGRDGDDLAVRFTSRNTGEGVDAFHADWTGEESVSSHVGDLAEAARLVGVALLAAAVVVLAYKLGIIAALIGLLVRLVTASILPGGAVAAVVAERAVLNRLRNKIVELLQRVVGRPFARAAERLGRPLIRTPRRWPAHLLRDRTQAAADRSFDPDDIVPRDVVWRTERRILGRYDSRGPDRIFEEGFQPQGDELDLHEFIHGHPGGFVSTSRDINLIVRARHNGFYRYLVDVPGGIDVRRSARVNTYLRPIRTEREVAVPGGIDRRYIVGAQRYRGGGMFDPFIPNPHYSPEG</sequence>
<protein>
    <recommendedName>
        <fullName evidence="2">Pierisin-like domain-containing protein</fullName>
    </recommendedName>
</protein>
<dbReference type="RefSeq" id="WP_184754201.1">
    <property type="nucleotide sequence ID" value="NZ_BAABEK010000014.1"/>
</dbReference>
<gene>
    <name evidence="3" type="ORF">FHR32_002219</name>
</gene>
<keyword evidence="1" id="KW-0812">Transmembrane</keyword>
<keyword evidence="1" id="KW-1133">Transmembrane helix</keyword>
<dbReference type="Proteomes" id="UP000534286">
    <property type="component" value="Unassembled WGS sequence"/>
</dbReference>
<feature type="transmembrane region" description="Helical" evidence="1">
    <location>
        <begin position="48"/>
        <end position="66"/>
    </location>
</feature>
<proteinExistence type="predicted"/>
<dbReference type="EMBL" id="JACHJU010000001">
    <property type="protein sequence ID" value="MBB4937914.1"/>
    <property type="molecule type" value="Genomic_DNA"/>
</dbReference>
<evidence type="ECO:0000313" key="4">
    <source>
        <dbReference type="Proteomes" id="UP000534286"/>
    </source>
</evidence>
<dbReference type="Pfam" id="PF22596">
    <property type="entry name" value="Scabin-like"/>
    <property type="match status" value="1"/>
</dbReference>
<dbReference type="InterPro" id="IPR054695">
    <property type="entry name" value="Pierisin-like_dom"/>
</dbReference>
<comment type="caution">
    <text evidence="3">The sequence shown here is derived from an EMBL/GenBank/DDBJ whole genome shotgun (WGS) entry which is preliminary data.</text>
</comment>
<keyword evidence="4" id="KW-1185">Reference proteome</keyword>
<reference evidence="3 4" key="1">
    <citation type="submission" date="2020-08" db="EMBL/GenBank/DDBJ databases">
        <title>Sequencing the genomes of 1000 actinobacteria strains.</title>
        <authorList>
            <person name="Klenk H.-P."/>
        </authorList>
    </citation>
    <scope>NUCLEOTIDE SEQUENCE [LARGE SCALE GENOMIC DNA]</scope>
    <source>
        <strain evidence="3 4">DSM 43023</strain>
    </source>
</reference>